<evidence type="ECO:0008006" key="3">
    <source>
        <dbReference type="Google" id="ProtNLM"/>
    </source>
</evidence>
<protein>
    <recommendedName>
        <fullName evidence="3">DUF11 domain-containing protein</fullName>
    </recommendedName>
</protein>
<sequence>MKTNVKKCVFSFFFTFLFLFSFKYQIVGADQLLPSNDSFSPPSDRPNRNSAISSDKNWTALLDDDGSSEVPGVYGSDDIVPAKYSFSPKLTSQTTYYLIDANGNETLQKSTNHNSNISAKGETKLRVTNIGYYQGTSVDIIYNILVPNKYNGNPTGSYTIYIPHISSSTTDNQYTTALSNFLQVRMGSVKSKEYVLNQVQFVKSGTTTPIKNISGVFTSNRLSAYKGMYIDPQSYQGARVAKGYGSSQRRIVYGIAPFNDNKSLFIASNTPTGDTEEPYNSFSELFTASDGTLNLLFYDYLTVMYYSVGATAVSPTEISSPDVIGNTNDNSDKKNNISWDVVQTFPAQPDNTYLDNYALHFKAPVDLDSSKMNLSVTDSSGKDVTSNFNLSHDDSGNYTATAKSQDALVNQQYTFTFTGTVSSDQLSNNDFLNKYLDTSSSNPYYIKMNGESYATYGLKGNSYTTTTDDGKATTSADSKMAINSYKVIPVLNGSMQNTTTKDGKNHVDDTMSFTWAAQNGNSDARWGELVFKVKIPDGLNIDLSSLKLKLGNNASYAVPSSKYSYDSSSRTLTVNSNSGSWIGTGSEILTYDTTIDGSARGSTISETDVSVGGIDQNVFVKPGDTKPTASTTYSSTPFDVEKDSFPSVPDFKKGVENATEASRGDGKNRINDVLNFTLTAQNKGKVKYSKWGPIIFKDVIPKGLNIDKDSLKLKLNDGTTQSPTNATYDKNSDGSTILTLDTTTNLSEGDSLTLSYNATIDPLAGDPSSGLSPLVNKAWASGKDINGFADGNYGANITKTDSQTIAVEPNILKPKFTNQLKKDNDTDDSYSNAVTARYGETIDYKLIFKAEANGRSFKGGSFKGSLPKGLSLVSDGVDVNYSSDGSNVNYKNLDSITDLKQIDSGQSVTITFKVKITQETPSEIQYLPSILETDDDTPINANVSTIEPQDWLGFEEVPSDIDFGTHTPFSITNINNIKTVGNLNIMNYTNSPYYQISVSYDPLGDTAIKNGDNILQAVDSQGLLFIKQKDTGRWIPINSSGAMLNSAGFNKIGSNSLTEFVGPGKWLMNANGTNIKSGRYSGNITWSAVDGIPNN</sequence>
<dbReference type="Proteomes" id="UP000235649">
    <property type="component" value="Unassembled WGS sequence"/>
</dbReference>
<dbReference type="EMBL" id="NIPR01000008">
    <property type="protein sequence ID" value="PMD72143.1"/>
    <property type="molecule type" value="Genomic_DNA"/>
</dbReference>
<evidence type="ECO:0000313" key="1">
    <source>
        <dbReference type="EMBL" id="PMD72143.1"/>
    </source>
</evidence>
<name>A0A2N7AVG6_9LACO</name>
<organism evidence="1 2">
    <name type="scientific">Companilactobacillus nuruki</name>
    <dbReference type="NCBI Taxonomy" id="1993540"/>
    <lineage>
        <taxon>Bacteria</taxon>
        <taxon>Bacillati</taxon>
        <taxon>Bacillota</taxon>
        <taxon>Bacilli</taxon>
        <taxon>Lactobacillales</taxon>
        <taxon>Lactobacillaceae</taxon>
        <taxon>Companilactobacillus</taxon>
    </lineage>
</organism>
<proteinExistence type="predicted"/>
<accession>A0A2N7AVG6</accession>
<evidence type="ECO:0000313" key="2">
    <source>
        <dbReference type="Proteomes" id="UP000235649"/>
    </source>
</evidence>
<gene>
    <name evidence="1" type="ORF">CBP76_04100</name>
</gene>
<reference evidence="1 2" key="1">
    <citation type="submission" date="2017-05" db="EMBL/GenBank/DDBJ databases">
        <title>Lactobacillus nurukis nov., sp. nov., isolated from nuruk.</title>
        <authorList>
            <person name="Kim S.-J."/>
        </authorList>
    </citation>
    <scope>NUCLEOTIDE SEQUENCE [LARGE SCALE GENOMIC DNA]</scope>
    <source>
        <strain evidence="1 2">SYF10-1a</strain>
    </source>
</reference>
<dbReference type="AlphaFoldDB" id="A0A2N7AVG6"/>
<dbReference type="OrthoDB" id="2323814at2"/>
<keyword evidence="2" id="KW-1185">Reference proteome</keyword>
<dbReference type="RefSeq" id="WP_102195671.1">
    <property type="nucleotide sequence ID" value="NZ_NIPR01000008.1"/>
</dbReference>
<dbReference type="Gene3D" id="2.60.40.740">
    <property type="match status" value="1"/>
</dbReference>
<comment type="caution">
    <text evidence="1">The sequence shown here is derived from an EMBL/GenBank/DDBJ whole genome shotgun (WGS) entry which is preliminary data.</text>
</comment>